<dbReference type="AlphaFoldDB" id="A0A238U6W1"/>
<evidence type="ECO:0000313" key="2">
    <source>
        <dbReference type="EMBL" id="SNR14842.1"/>
    </source>
</evidence>
<keyword evidence="1" id="KW-1133">Transmembrane helix</keyword>
<gene>
    <name evidence="2" type="ORF">TJEJU_1088</name>
</gene>
<sequence>MGFINKDVLIGFLVSIFATFCGFFIYIQYVSRFGFSETIEMLQQGGVFGPVIALAALPNLFVFFIYLKKKQDLRAKGVLLATMCTAIFTFILKFI</sequence>
<name>A0A238U6W1_9FLAO</name>
<dbReference type="RefSeq" id="WP_095070100.1">
    <property type="nucleotide sequence ID" value="NZ_LT899436.1"/>
</dbReference>
<feature type="transmembrane region" description="Helical" evidence="1">
    <location>
        <begin position="47"/>
        <end position="66"/>
    </location>
</feature>
<evidence type="ECO:0000313" key="3">
    <source>
        <dbReference type="Proteomes" id="UP000215214"/>
    </source>
</evidence>
<keyword evidence="3" id="KW-1185">Reference proteome</keyword>
<proteinExistence type="predicted"/>
<evidence type="ECO:0000256" key="1">
    <source>
        <dbReference type="SAM" id="Phobius"/>
    </source>
</evidence>
<feature type="transmembrane region" description="Helical" evidence="1">
    <location>
        <begin position="7"/>
        <end position="27"/>
    </location>
</feature>
<dbReference type="EMBL" id="LT899436">
    <property type="protein sequence ID" value="SNR14842.1"/>
    <property type="molecule type" value="Genomic_DNA"/>
</dbReference>
<dbReference type="Proteomes" id="UP000215214">
    <property type="component" value="Chromosome TJEJU"/>
</dbReference>
<dbReference type="OrthoDB" id="1362378at2"/>
<organism evidence="2 3">
    <name type="scientific">Tenacibaculum jejuense</name>
    <dbReference type="NCBI Taxonomy" id="584609"/>
    <lineage>
        <taxon>Bacteria</taxon>
        <taxon>Pseudomonadati</taxon>
        <taxon>Bacteroidota</taxon>
        <taxon>Flavobacteriia</taxon>
        <taxon>Flavobacteriales</taxon>
        <taxon>Flavobacteriaceae</taxon>
        <taxon>Tenacibaculum</taxon>
    </lineage>
</organism>
<reference evidence="2 3" key="1">
    <citation type="submission" date="2017-07" db="EMBL/GenBank/DDBJ databases">
        <authorList>
            <person name="Sun Z.S."/>
            <person name="Albrecht U."/>
            <person name="Echele G."/>
            <person name="Lee C.C."/>
        </authorList>
    </citation>
    <scope>NUCLEOTIDE SEQUENCE [LARGE SCALE GENOMIC DNA]</scope>
    <source>
        <strain evidence="3">type strain: KCTC 22618</strain>
    </source>
</reference>
<keyword evidence="1" id="KW-0472">Membrane</keyword>
<accession>A0A238U6W1</accession>
<evidence type="ECO:0008006" key="4">
    <source>
        <dbReference type="Google" id="ProtNLM"/>
    </source>
</evidence>
<keyword evidence="1" id="KW-0812">Transmembrane</keyword>
<dbReference type="KEGG" id="tje:TJEJU_1088"/>
<feature type="transmembrane region" description="Helical" evidence="1">
    <location>
        <begin position="78"/>
        <end position="94"/>
    </location>
</feature>
<protein>
    <recommendedName>
        <fullName evidence="4">Permease</fullName>
    </recommendedName>
</protein>